<dbReference type="SUPFAM" id="SSF56059">
    <property type="entry name" value="Glutathione synthetase ATP-binding domain-like"/>
    <property type="match status" value="1"/>
</dbReference>
<dbReference type="InterPro" id="IPR004344">
    <property type="entry name" value="TTL/TTLL_fam"/>
</dbReference>
<dbReference type="STRING" id="106582.ENSMZEP00005014551"/>
<comment type="subcellular location">
    <subcellularLocation>
        <location evidence="1">Cytoplasm</location>
        <location evidence="1">Cytoskeleton</location>
        <location evidence="1">Flagellum axoneme</location>
    </subcellularLocation>
</comment>
<evidence type="ECO:0008006" key="9">
    <source>
        <dbReference type="Google" id="ProtNLM"/>
    </source>
</evidence>
<dbReference type="GO" id="GO:0005930">
    <property type="term" value="C:axoneme"/>
    <property type="evidence" value="ECO:0007669"/>
    <property type="project" value="TreeGrafter"/>
</dbReference>
<dbReference type="GO" id="GO:0070736">
    <property type="term" value="F:protein-glycine ligase activity, initiating"/>
    <property type="evidence" value="ECO:0007669"/>
    <property type="project" value="TreeGrafter"/>
</dbReference>
<name>A0A3P9BY29_9CICH</name>
<dbReference type="Gene3D" id="3.30.470.20">
    <property type="entry name" value="ATP-grasp fold, B domain"/>
    <property type="match status" value="1"/>
</dbReference>
<dbReference type="PANTHER" id="PTHR45870">
    <property type="entry name" value="TUBULIN MONOGLYCYLASE TTLL3"/>
    <property type="match status" value="1"/>
</dbReference>
<keyword evidence="8" id="KW-1185">Reference proteome</keyword>
<dbReference type="Pfam" id="PF03133">
    <property type="entry name" value="TTL"/>
    <property type="match status" value="1"/>
</dbReference>
<dbReference type="PROSITE" id="PS51221">
    <property type="entry name" value="TTL"/>
    <property type="match status" value="1"/>
</dbReference>
<keyword evidence="4" id="KW-0547">Nucleotide-binding</keyword>
<dbReference type="GO" id="GO:0005524">
    <property type="term" value="F:ATP binding"/>
    <property type="evidence" value="ECO:0007669"/>
    <property type="project" value="UniProtKB-KW"/>
</dbReference>
<dbReference type="Proteomes" id="UP000265160">
    <property type="component" value="LG5"/>
</dbReference>
<evidence type="ECO:0000256" key="2">
    <source>
        <dbReference type="ARBA" id="ARBA00022490"/>
    </source>
</evidence>
<dbReference type="GeneTree" id="ENSGT00940000154857"/>
<comment type="catalytic activity">
    <reaction evidence="6">
        <text>L-glutamyl-[protein] + glycine + ATP = glycyl-L-glutamyl-[protein] + ADP + phosphate + H(+)</text>
        <dbReference type="Rhea" id="RHEA:67180"/>
        <dbReference type="Rhea" id="RHEA-COMP:10208"/>
        <dbReference type="Rhea" id="RHEA-COMP:17207"/>
        <dbReference type="ChEBI" id="CHEBI:15378"/>
        <dbReference type="ChEBI" id="CHEBI:29973"/>
        <dbReference type="ChEBI" id="CHEBI:30616"/>
        <dbReference type="ChEBI" id="CHEBI:43474"/>
        <dbReference type="ChEBI" id="CHEBI:57305"/>
        <dbReference type="ChEBI" id="CHEBI:167890"/>
        <dbReference type="ChEBI" id="CHEBI:456216"/>
    </reaction>
    <physiologicalReaction direction="left-to-right" evidence="6">
        <dbReference type="Rhea" id="RHEA:67181"/>
    </physiologicalReaction>
</comment>
<evidence type="ECO:0000256" key="3">
    <source>
        <dbReference type="ARBA" id="ARBA00022598"/>
    </source>
</evidence>
<dbReference type="PANTHER" id="PTHR45870:SF2">
    <property type="entry name" value="TUBULIN MONOGLYCYLASE TTLL3"/>
    <property type="match status" value="1"/>
</dbReference>
<dbReference type="GO" id="GO:0060271">
    <property type="term" value="P:cilium assembly"/>
    <property type="evidence" value="ECO:0007669"/>
    <property type="project" value="TreeGrafter"/>
</dbReference>
<evidence type="ECO:0000256" key="5">
    <source>
        <dbReference type="ARBA" id="ARBA00022840"/>
    </source>
</evidence>
<reference evidence="7" key="3">
    <citation type="submission" date="2025-09" db="UniProtKB">
        <authorList>
            <consortium name="Ensembl"/>
        </authorList>
    </citation>
    <scope>IDENTIFICATION</scope>
</reference>
<evidence type="ECO:0000313" key="7">
    <source>
        <dbReference type="Ensembl" id="ENSMZEP00005014551.1"/>
    </source>
</evidence>
<protein>
    <recommendedName>
        <fullName evidence="9">Tubulin tyrosine ligase-like family, member 3</fullName>
    </recommendedName>
</protein>
<keyword evidence="5" id="KW-0067">ATP-binding</keyword>
<dbReference type="InterPro" id="IPR051437">
    <property type="entry name" value="TTLL_monoglycylase"/>
</dbReference>
<reference evidence="7" key="2">
    <citation type="submission" date="2025-08" db="UniProtKB">
        <authorList>
            <consortium name="Ensembl"/>
        </authorList>
    </citation>
    <scope>IDENTIFICATION</scope>
</reference>
<dbReference type="GO" id="GO:0015630">
    <property type="term" value="C:microtubule cytoskeleton"/>
    <property type="evidence" value="ECO:0007669"/>
    <property type="project" value="TreeGrafter"/>
</dbReference>
<accession>A0A3P9BY29</accession>
<proteinExistence type="predicted"/>
<dbReference type="Ensembl" id="ENSMZET00005015034.1">
    <property type="protein sequence ID" value="ENSMZEP00005014551.1"/>
    <property type="gene ID" value="ENSMZEG00005010924.1"/>
</dbReference>
<keyword evidence="3" id="KW-0436">Ligase</keyword>
<dbReference type="GO" id="GO:0003341">
    <property type="term" value="P:cilium movement"/>
    <property type="evidence" value="ECO:0007669"/>
    <property type="project" value="TreeGrafter"/>
</dbReference>
<reference evidence="7 8" key="1">
    <citation type="journal article" date="2014" name="Nature">
        <title>The genomic substrate for adaptive radiation in African cichlid fish.</title>
        <authorList>
            <person name="Brawand D."/>
            <person name="Wagner C.E."/>
            <person name="Li Y.I."/>
            <person name="Malinsky M."/>
            <person name="Keller I."/>
            <person name="Fan S."/>
            <person name="Simakov O."/>
            <person name="Ng A.Y."/>
            <person name="Lim Z.W."/>
            <person name="Bezault E."/>
            <person name="Turner-Maier J."/>
            <person name="Johnson J."/>
            <person name="Alcazar R."/>
            <person name="Noh H.J."/>
            <person name="Russell P."/>
            <person name="Aken B."/>
            <person name="Alfoldi J."/>
            <person name="Amemiya C."/>
            <person name="Azzouzi N."/>
            <person name="Baroiller J.F."/>
            <person name="Barloy-Hubler F."/>
            <person name="Berlin A."/>
            <person name="Bloomquist R."/>
            <person name="Carleton K.L."/>
            <person name="Conte M.A."/>
            <person name="D'Cotta H."/>
            <person name="Eshel O."/>
            <person name="Gaffney L."/>
            <person name="Galibert F."/>
            <person name="Gante H.F."/>
            <person name="Gnerre S."/>
            <person name="Greuter L."/>
            <person name="Guyon R."/>
            <person name="Haddad N.S."/>
            <person name="Haerty W."/>
            <person name="Harris R.M."/>
            <person name="Hofmann H.A."/>
            <person name="Hourlier T."/>
            <person name="Hulata G."/>
            <person name="Jaffe D.B."/>
            <person name="Lara M."/>
            <person name="Lee A.P."/>
            <person name="MacCallum I."/>
            <person name="Mwaiko S."/>
            <person name="Nikaido M."/>
            <person name="Nishihara H."/>
            <person name="Ozouf-Costaz C."/>
            <person name="Penman D.J."/>
            <person name="Przybylski D."/>
            <person name="Rakotomanga M."/>
            <person name="Renn S.C.P."/>
            <person name="Ribeiro F.J."/>
            <person name="Ron M."/>
            <person name="Salzburger W."/>
            <person name="Sanchez-Pulido L."/>
            <person name="Santos M.E."/>
            <person name="Searle S."/>
            <person name="Sharpe T."/>
            <person name="Swofford R."/>
            <person name="Tan F.J."/>
            <person name="Williams L."/>
            <person name="Young S."/>
            <person name="Yin S."/>
            <person name="Okada N."/>
            <person name="Kocher T.D."/>
            <person name="Miska E.A."/>
            <person name="Lander E.S."/>
            <person name="Venkatesh B."/>
            <person name="Fernald R.D."/>
            <person name="Meyer A."/>
            <person name="Ponting C.P."/>
            <person name="Streelman J.T."/>
            <person name="Lindblad-Toh K."/>
            <person name="Seehausen O."/>
            <person name="Di Palma F."/>
        </authorList>
    </citation>
    <scope>NUCLEOTIDE SEQUENCE</scope>
</reference>
<evidence type="ECO:0000256" key="6">
    <source>
        <dbReference type="ARBA" id="ARBA00048944"/>
    </source>
</evidence>
<keyword evidence="2" id="KW-0963">Cytoplasm</keyword>
<evidence type="ECO:0000256" key="1">
    <source>
        <dbReference type="ARBA" id="ARBA00004611"/>
    </source>
</evidence>
<organism evidence="7 8">
    <name type="scientific">Maylandia zebra</name>
    <name type="common">zebra mbuna</name>
    <dbReference type="NCBI Taxonomy" id="106582"/>
    <lineage>
        <taxon>Eukaryota</taxon>
        <taxon>Metazoa</taxon>
        <taxon>Chordata</taxon>
        <taxon>Craniata</taxon>
        <taxon>Vertebrata</taxon>
        <taxon>Euteleostomi</taxon>
        <taxon>Actinopterygii</taxon>
        <taxon>Neopterygii</taxon>
        <taxon>Teleostei</taxon>
        <taxon>Neoteleostei</taxon>
        <taxon>Acanthomorphata</taxon>
        <taxon>Ovalentaria</taxon>
        <taxon>Cichlomorphae</taxon>
        <taxon>Cichliformes</taxon>
        <taxon>Cichlidae</taxon>
        <taxon>African cichlids</taxon>
        <taxon>Pseudocrenilabrinae</taxon>
        <taxon>Haplochromini</taxon>
        <taxon>Maylandia</taxon>
        <taxon>Maylandia zebra complex</taxon>
    </lineage>
</organism>
<sequence length="582" mass="68148">HLKTSHLPPSSGVCRNFVSLPALDLDRLREARVVVDKAVKMHKVFSIQGRYPVIREGLRARGWVERCMVYSKRRVRRHQSSRNRTDSNYAVCSDRDDGELEALHNVMSRLVWNEMVYFYWTNRRKAINTKNLHKEQITNHFSKAGNLTTKTGLCLNLRKLHWFDSADPDTFFPRCYRLAALDERHAFIDDYRRTACTSLLKYIVEKDQYVQGERISHTIQAVKGMTFSHISVYYSALKVCEDFLQSLEHSDIDTNLETQQTPAQEWAEFLDSYYLVVHGGAEIDSSDYLVIHCKAMLQRMKIVNPQLEIEGIHNIWIIKPGAKSRGRGIKCANRLDQILDLVKGDPKLIKENKWVVQKYLERPFLIHDTKFDVRQWFLVTDWNPLTVWFYKKCYLRFSTHSMHLCNNSIQKSLRPLLQRHGSIPVDNMWSVDQFKTFLCTKDREAQALIYALQTAQDLIESRKNTFELYGADFMLDRDLHPWLLEINSSPTMAPSTPVTAHLCAAVQEDTLRVVLDRRVKRTANTGDFQLIYKKVRNSFPFVMLYVYLNGDNDGVLQMSFFIFRQLCWRLHHTVRTNHDCLL</sequence>
<evidence type="ECO:0000313" key="8">
    <source>
        <dbReference type="Proteomes" id="UP000265160"/>
    </source>
</evidence>
<evidence type="ECO:0000256" key="4">
    <source>
        <dbReference type="ARBA" id="ARBA00022741"/>
    </source>
</evidence>
<dbReference type="AlphaFoldDB" id="A0A3P9BY29"/>